<dbReference type="Pfam" id="PF01551">
    <property type="entry name" value="Peptidase_M23"/>
    <property type="match status" value="1"/>
</dbReference>
<feature type="region of interest" description="Disordered" evidence="3">
    <location>
        <begin position="293"/>
        <end position="314"/>
    </location>
</feature>
<dbReference type="PANTHER" id="PTHR21666:SF270">
    <property type="entry name" value="MUREIN HYDROLASE ACTIVATOR ENVC"/>
    <property type="match status" value="1"/>
</dbReference>
<evidence type="ECO:0000256" key="1">
    <source>
        <dbReference type="ARBA" id="ARBA00022729"/>
    </source>
</evidence>
<evidence type="ECO:0000256" key="2">
    <source>
        <dbReference type="SAM" id="Coils"/>
    </source>
</evidence>
<feature type="chain" id="PRO_5045878446" evidence="4">
    <location>
        <begin position="27"/>
        <end position="436"/>
    </location>
</feature>
<dbReference type="Gene3D" id="2.70.70.10">
    <property type="entry name" value="Glucose Permease (Domain IIA)"/>
    <property type="match status" value="1"/>
</dbReference>
<dbReference type="Gene3D" id="6.10.250.3150">
    <property type="match status" value="1"/>
</dbReference>
<keyword evidence="2" id="KW-0175">Coiled coil</keyword>
<dbReference type="CDD" id="cd12797">
    <property type="entry name" value="M23_peptidase"/>
    <property type="match status" value="1"/>
</dbReference>
<feature type="coiled-coil region" evidence="2">
    <location>
        <begin position="165"/>
        <end position="276"/>
    </location>
</feature>
<feature type="signal peptide" evidence="4">
    <location>
        <begin position="1"/>
        <end position="26"/>
    </location>
</feature>
<dbReference type="Proteomes" id="UP001206821">
    <property type="component" value="Unassembled WGS sequence"/>
</dbReference>
<dbReference type="EMBL" id="JANIEK010000026">
    <property type="protein sequence ID" value="MCT4795451.1"/>
    <property type="molecule type" value="Genomic_DNA"/>
</dbReference>
<sequence>MVNLKKLAATVTLGTLLISGTTPGFAASLTDKQKKVQQQQQQNSSEQSKANASIQSREQAISKEQQEINKLDAELQDVINDVAQKKAEIRATQEKIKELEAQIKKYEAKMKAQEELMKERMATMQKNGGTSINWAEFIFGSKDFGDLITRMITAGTIQENDKQIFEEYQATKEKLAAAQADLKAERDTLVKQKEQLEERKAALDKKMKERAAKIKKLNAEKIKFESKLMSLKEMESTLQAQEASIKAEIEAQRRAAEEAKRKAEAEAAAAAAAKKQQASNASSSSSAAAATPAASAPASGGMFQRPASGRLSQGWGAASGANGYTFHNGIDIAGPVGTPIHAAQTGTVTTAGWGGAYGNHVIITHVINGQVWTTVYAHLSSVSVSAGQRVSQGQNIGGMGSTGNSTGSHLHFEIHRGGYSYSSSSAGNTVNPASFF</sequence>
<evidence type="ECO:0000259" key="6">
    <source>
        <dbReference type="Pfam" id="PF24568"/>
    </source>
</evidence>
<dbReference type="InterPro" id="IPR011055">
    <property type="entry name" value="Dup_hybrid_motif"/>
</dbReference>
<dbReference type="PANTHER" id="PTHR21666">
    <property type="entry name" value="PEPTIDASE-RELATED"/>
    <property type="match status" value="1"/>
</dbReference>
<gene>
    <name evidence="7" type="ORF">NQG31_07835</name>
</gene>
<dbReference type="PRINTS" id="PR01852">
    <property type="entry name" value="SIBAPROTEIN"/>
</dbReference>
<evidence type="ECO:0000313" key="7">
    <source>
        <dbReference type="EMBL" id="MCT4795451.1"/>
    </source>
</evidence>
<feature type="domain" description="Peptidoglycan hydrolase PcsB coiled-coil" evidence="6">
    <location>
        <begin position="103"/>
        <end position="176"/>
    </location>
</feature>
<reference evidence="7 8" key="1">
    <citation type="submission" date="2022-07" db="EMBL/GenBank/DDBJ databases">
        <title>Genomic and pangenome structural analysis of the polyextremophile Exiguobacterium.</title>
        <authorList>
            <person name="Shen L."/>
        </authorList>
    </citation>
    <scope>NUCLEOTIDE SEQUENCE [LARGE SCALE GENOMIC DNA]</scope>
    <source>
        <strain evidence="7 8">12_1</strain>
    </source>
</reference>
<feature type="domain" description="M23ase beta-sheet core" evidence="5">
    <location>
        <begin position="326"/>
        <end position="418"/>
    </location>
</feature>
<accession>A0ABT2L0S3</accession>
<proteinExistence type="predicted"/>
<keyword evidence="1 4" id="KW-0732">Signal</keyword>
<evidence type="ECO:0000256" key="4">
    <source>
        <dbReference type="SAM" id="SignalP"/>
    </source>
</evidence>
<evidence type="ECO:0000313" key="8">
    <source>
        <dbReference type="Proteomes" id="UP001206821"/>
    </source>
</evidence>
<organism evidence="7 8">
    <name type="scientific">Exiguobacterium alkaliphilum</name>
    <dbReference type="NCBI Taxonomy" id="1428684"/>
    <lineage>
        <taxon>Bacteria</taxon>
        <taxon>Bacillati</taxon>
        <taxon>Bacillota</taxon>
        <taxon>Bacilli</taxon>
        <taxon>Bacillales</taxon>
        <taxon>Bacillales Family XII. Incertae Sedis</taxon>
        <taxon>Exiguobacterium</taxon>
    </lineage>
</organism>
<keyword evidence="8" id="KW-1185">Reference proteome</keyword>
<feature type="compositionally biased region" description="Low complexity" evidence="3">
    <location>
        <begin position="36"/>
        <end position="53"/>
    </location>
</feature>
<dbReference type="RefSeq" id="WP_034816442.1">
    <property type="nucleotide sequence ID" value="NZ_JANIEK010000026.1"/>
</dbReference>
<dbReference type="Pfam" id="PF24568">
    <property type="entry name" value="CC_PcsB"/>
    <property type="match status" value="1"/>
</dbReference>
<evidence type="ECO:0000256" key="3">
    <source>
        <dbReference type="SAM" id="MobiDB-lite"/>
    </source>
</evidence>
<dbReference type="InterPro" id="IPR009148">
    <property type="entry name" value="PcsB-like"/>
</dbReference>
<feature type="region of interest" description="Disordered" evidence="3">
    <location>
        <begin position="29"/>
        <end position="63"/>
    </location>
</feature>
<dbReference type="SUPFAM" id="SSF51261">
    <property type="entry name" value="Duplicated hybrid motif"/>
    <property type="match status" value="1"/>
</dbReference>
<evidence type="ECO:0000259" key="5">
    <source>
        <dbReference type="Pfam" id="PF01551"/>
    </source>
</evidence>
<dbReference type="InterPro" id="IPR057309">
    <property type="entry name" value="PcsB_CC"/>
</dbReference>
<name>A0ABT2L0S3_9BACL</name>
<protein>
    <submittedName>
        <fullName evidence="7">Peptidoglycan DD-metalloendopeptidase family protein</fullName>
    </submittedName>
</protein>
<comment type="caution">
    <text evidence="7">The sequence shown here is derived from an EMBL/GenBank/DDBJ whole genome shotgun (WGS) entry which is preliminary data.</text>
</comment>
<dbReference type="InterPro" id="IPR050570">
    <property type="entry name" value="Cell_wall_metabolism_enzyme"/>
</dbReference>
<dbReference type="InterPro" id="IPR016047">
    <property type="entry name" value="M23ase_b-sheet_dom"/>
</dbReference>